<evidence type="ECO:0000256" key="8">
    <source>
        <dbReference type="ARBA" id="ARBA00023098"/>
    </source>
</evidence>
<evidence type="ECO:0000256" key="10">
    <source>
        <dbReference type="ARBA" id="ARBA00023239"/>
    </source>
</evidence>
<dbReference type="CDD" id="cd11071">
    <property type="entry name" value="CYP74"/>
    <property type="match status" value="1"/>
</dbReference>
<organism evidence="13 14">
    <name type="scientific">Chenopodium quinoa</name>
    <name type="common">Quinoa</name>
    <dbReference type="NCBI Taxonomy" id="63459"/>
    <lineage>
        <taxon>Eukaryota</taxon>
        <taxon>Viridiplantae</taxon>
        <taxon>Streptophyta</taxon>
        <taxon>Embryophyta</taxon>
        <taxon>Tracheophyta</taxon>
        <taxon>Spermatophyta</taxon>
        <taxon>Magnoliopsida</taxon>
        <taxon>eudicotyledons</taxon>
        <taxon>Gunneridae</taxon>
        <taxon>Pentapetalae</taxon>
        <taxon>Caryophyllales</taxon>
        <taxon>Chenopodiaceae</taxon>
        <taxon>Chenopodioideae</taxon>
        <taxon>Atripliceae</taxon>
        <taxon>Chenopodium</taxon>
    </lineage>
</organism>
<dbReference type="GO" id="GO:0009941">
    <property type="term" value="C:chloroplast envelope"/>
    <property type="evidence" value="ECO:0007669"/>
    <property type="project" value="TreeGrafter"/>
</dbReference>
<feature type="region of interest" description="Disordered" evidence="12">
    <location>
        <begin position="1"/>
        <end position="22"/>
    </location>
</feature>
<keyword evidence="10" id="KW-0456">Lyase</keyword>
<dbReference type="Proteomes" id="UP000596660">
    <property type="component" value="Unplaced"/>
</dbReference>
<comment type="cofactor">
    <cofactor evidence="11">
        <name>heme</name>
        <dbReference type="ChEBI" id="CHEBI:30413"/>
    </cofactor>
</comment>
<reference evidence="13" key="2">
    <citation type="submission" date="2021-03" db="UniProtKB">
        <authorList>
            <consortium name="EnsemblPlants"/>
        </authorList>
    </citation>
    <scope>IDENTIFICATION</scope>
</reference>
<keyword evidence="3 11" id="KW-0349">Heme</keyword>
<evidence type="ECO:0000256" key="5">
    <source>
        <dbReference type="ARBA" id="ARBA00022767"/>
    </source>
</evidence>
<keyword evidence="4 11" id="KW-0479">Metal-binding</keyword>
<dbReference type="PRINTS" id="PR00465">
    <property type="entry name" value="EP450IV"/>
</dbReference>
<dbReference type="InterPro" id="IPR002403">
    <property type="entry name" value="Cyt_P450_E_grp-IV"/>
</dbReference>
<evidence type="ECO:0008006" key="15">
    <source>
        <dbReference type="Google" id="ProtNLM"/>
    </source>
</evidence>
<dbReference type="GO" id="GO:0005506">
    <property type="term" value="F:iron ion binding"/>
    <property type="evidence" value="ECO:0007669"/>
    <property type="project" value="InterPro"/>
</dbReference>
<dbReference type="OMA" id="DFGHYND"/>
<dbReference type="SUPFAM" id="SSF48264">
    <property type="entry name" value="Cytochrome P450"/>
    <property type="match status" value="1"/>
</dbReference>
<dbReference type="GO" id="GO:0009695">
    <property type="term" value="P:jasmonic acid biosynthetic process"/>
    <property type="evidence" value="ECO:0007669"/>
    <property type="project" value="TreeGrafter"/>
</dbReference>
<feature type="compositionally biased region" description="Low complexity" evidence="12">
    <location>
        <begin position="1"/>
        <end position="21"/>
    </location>
</feature>
<evidence type="ECO:0000256" key="1">
    <source>
        <dbReference type="ARBA" id="ARBA00010617"/>
    </source>
</evidence>
<dbReference type="GO" id="GO:0016705">
    <property type="term" value="F:oxidoreductase activity, acting on paired donors, with incorporation or reduction of molecular oxygen"/>
    <property type="evidence" value="ECO:0007669"/>
    <property type="project" value="InterPro"/>
</dbReference>
<accession>A0A803N432</accession>
<dbReference type="EnsemblPlants" id="AUR62040103-RA">
    <property type="protein sequence ID" value="AUR62040103-RA:cds"/>
    <property type="gene ID" value="AUR62040103"/>
</dbReference>
<dbReference type="KEGG" id="cqi:110690148"/>
<dbReference type="OrthoDB" id="2789670at2759"/>
<dbReference type="GO" id="GO:0004497">
    <property type="term" value="F:monooxygenase activity"/>
    <property type="evidence" value="ECO:0007669"/>
    <property type="project" value="InterPro"/>
</dbReference>
<dbReference type="PANTHER" id="PTHR24286">
    <property type="entry name" value="CYTOCHROME P450 26"/>
    <property type="match status" value="1"/>
</dbReference>
<dbReference type="GO" id="GO:0020037">
    <property type="term" value="F:heme binding"/>
    <property type="evidence" value="ECO:0007669"/>
    <property type="project" value="InterPro"/>
</dbReference>
<proteinExistence type="inferred from homology"/>
<evidence type="ECO:0000256" key="3">
    <source>
        <dbReference type="ARBA" id="ARBA00022617"/>
    </source>
</evidence>
<dbReference type="SMR" id="A0A803N432"/>
<name>A0A803N432_CHEQI</name>
<dbReference type="Pfam" id="PF00067">
    <property type="entry name" value="p450"/>
    <property type="match status" value="1"/>
</dbReference>
<keyword evidence="7 11" id="KW-0408">Iron</keyword>
<dbReference type="GO" id="GO:0009535">
    <property type="term" value="C:chloroplast thylakoid membrane"/>
    <property type="evidence" value="ECO:0007669"/>
    <property type="project" value="TreeGrafter"/>
</dbReference>
<dbReference type="PANTHER" id="PTHR24286:SF255">
    <property type="entry name" value="ALLENE OXIDE SYNTHASE, CHLOROPLASTIC"/>
    <property type="match status" value="1"/>
</dbReference>
<dbReference type="Gramene" id="AUR62040103-RA">
    <property type="protein sequence ID" value="AUR62040103-RA:cds"/>
    <property type="gene ID" value="AUR62040103"/>
</dbReference>
<dbReference type="FunFam" id="1.10.630.10:FF:000024">
    <property type="entry name" value="Allene oxide synthase, chloroplastic"/>
    <property type="match status" value="1"/>
</dbReference>
<gene>
    <name evidence="13" type="primary">LOC110690148</name>
</gene>
<evidence type="ECO:0000256" key="6">
    <source>
        <dbReference type="ARBA" id="ARBA00022832"/>
    </source>
</evidence>
<dbReference type="RefSeq" id="XP_021722666.1">
    <property type="nucleotide sequence ID" value="XM_021866974.1"/>
</dbReference>
<keyword evidence="2" id="KW-0444">Lipid biosynthesis</keyword>
<evidence type="ECO:0000256" key="4">
    <source>
        <dbReference type="ARBA" id="ARBA00022723"/>
    </source>
</evidence>
<comment type="similarity">
    <text evidence="1">Belongs to the cytochrome P450 family.</text>
</comment>
<protein>
    <recommendedName>
        <fullName evidence="15">Allene oxide synthase</fullName>
    </recommendedName>
</protein>
<sequence length="517" mass="58199">MALSSSLLPPLSNNNATSPANRKLFCGGDRGRIYATLTVQPPTEPSKASSLPIKKIPGDYGLPIVGPINDRHDYFYNQGREEFFKSRVQKYKSTVFRVNMPPGPLISSDPNVVVLLDGKSFPTLFDTSKVEKKDVFTGTYTPSLELTGGYRVLSYLDPSEPSHEKLKQLMFKLVSTTRHRVLPEFETSYSNLFDELENELATHGKAKFNEANDQAAFDFLARAWYGVNPEDSELGRTAPSIISKWVLFQLGPILTLGLPKPIEELTLHSFRLPFSLIKKDYKKLYNFFYQNSTDLLEEASKLGISRDEACHNLIFTTCFNSFGGMKIFFPNMIKQIGRAGVNLHRRLAEEIRSAVRSNGGKLTMSAMEQMPLMKSVVYESLRIEPPVPLQFGRAKKDLLIESHDAAYEVKEGEMLFGFQPFATKDPRIFDRAEEFVADRFVGEEGEEKLKHVLWSNGPETQSPTVHNKQCAGKDFVVLISRLLVVQLFLRYDSFGIDVGVSPLGAKITFTSLKRATF</sequence>
<evidence type="ECO:0000256" key="12">
    <source>
        <dbReference type="SAM" id="MobiDB-lite"/>
    </source>
</evidence>
<dbReference type="InterPro" id="IPR001128">
    <property type="entry name" value="Cyt_P450"/>
</dbReference>
<keyword evidence="9" id="KW-0275">Fatty acid biosynthesis</keyword>
<reference evidence="13" key="1">
    <citation type="journal article" date="2017" name="Nature">
        <title>The genome of Chenopodium quinoa.</title>
        <authorList>
            <person name="Jarvis D.E."/>
            <person name="Ho Y.S."/>
            <person name="Lightfoot D.J."/>
            <person name="Schmoeckel S.M."/>
            <person name="Li B."/>
            <person name="Borm T.J.A."/>
            <person name="Ohyanagi H."/>
            <person name="Mineta K."/>
            <person name="Michell C.T."/>
            <person name="Saber N."/>
            <person name="Kharbatia N.M."/>
            <person name="Rupper R.R."/>
            <person name="Sharp A.R."/>
            <person name="Dally N."/>
            <person name="Boughton B.A."/>
            <person name="Woo Y.H."/>
            <person name="Gao G."/>
            <person name="Schijlen E.G.W.M."/>
            <person name="Guo X."/>
            <person name="Momin A.A."/>
            <person name="Negrao S."/>
            <person name="Al-Babili S."/>
            <person name="Gehring C."/>
            <person name="Roessner U."/>
            <person name="Jung C."/>
            <person name="Murphy K."/>
            <person name="Arold S.T."/>
            <person name="Gojobori T."/>
            <person name="van der Linden C.G."/>
            <person name="van Loo E.N."/>
            <person name="Jellen E.N."/>
            <person name="Maughan P.J."/>
            <person name="Tester M."/>
        </authorList>
    </citation>
    <scope>NUCLEOTIDE SEQUENCE [LARGE SCALE GENOMIC DNA]</scope>
    <source>
        <strain evidence="13">cv. PI 614886</strain>
    </source>
</reference>
<evidence type="ECO:0000313" key="13">
    <source>
        <dbReference type="EnsemblPlants" id="AUR62040103-RA:cds"/>
    </source>
</evidence>
<dbReference type="GO" id="GO:0016125">
    <property type="term" value="P:sterol metabolic process"/>
    <property type="evidence" value="ECO:0007669"/>
    <property type="project" value="TreeGrafter"/>
</dbReference>
<keyword evidence="6" id="KW-0276">Fatty acid metabolism</keyword>
<keyword evidence="5" id="KW-0925">Oxylipin biosynthesis</keyword>
<dbReference type="GeneID" id="110690148"/>
<evidence type="ECO:0000256" key="7">
    <source>
        <dbReference type="ARBA" id="ARBA00023004"/>
    </source>
</evidence>
<evidence type="ECO:0000313" key="14">
    <source>
        <dbReference type="Proteomes" id="UP000596660"/>
    </source>
</evidence>
<dbReference type="GO" id="GO:0016829">
    <property type="term" value="F:lyase activity"/>
    <property type="evidence" value="ECO:0007669"/>
    <property type="project" value="UniProtKB-KW"/>
</dbReference>
<feature type="binding site" description="axial binding residue" evidence="11">
    <location>
        <position position="470"/>
    </location>
    <ligand>
        <name>heme</name>
        <dbReference type="ChEBI" id="CHEBI:30413"/>
    </ligand>
    <ligandPart>
        <name>Fe</name>
        <dbReference type="ChEBI" id="CHEBI:18248"/>
    </ligandPart>
</feature>
<dbReference type="AlphaFoldDB" id="A0A803N432"/>
<keyword evidence="14" id="KW-1185">Reference proteome</keyword>
<evidence type="ECO:0000256" key="2">
    <source>
        <dbReference type="ARBA" id="ARBA00022516"/>
    </source>
</evidence>
<keyword evidence="8" id="KW-0443">Lipid metabolism</keyword>
<dbReference type="Gene3D" id="1.10.630.10">
    <property type="entry name" value="Cytochrome P450"/>
    <property type="match status" value="1"/>
</dbReference>
<evidence type="ECO:0000256" key="11">
    <source>
        <dbReference type="PIRSR" id="PIRSR602403-1"/>
    </source>
</evidence>
<dbReference type="InterPro" id="IPR036396">
    <property type="entry name" value="Cyt_P450_sf"/>
</dbReference>
<evidence type="ECO:0000256" key="9">
    <source>
        <dbReference type="ARBA" id="ARBA00023160"/>
    </source>
</evidence>
<dbReference type="GO" id="GO:0031408">
    <property type="term" value="P:oxylipin biosynthetic process"/>
    <property type="evidence" value="ECO:0007669"/>
    <property type="project" value="UniProtKB-KW"/>
</dbReference>